<comment type="caution">
    <text evidence="2">The sequence shown here is derived from an EMBL/GenBank/DDBJ whole genome shotgun (WGS) entry which is preliminary data.</text>
</comment>
<dbReference type="Pfam" id="PF07759">
    <property type="entry name" value="DUF1615"/>
    <property type="match status" value="1"/>
</dbReference>
<reference evidence="3" key="1">
    <citation type="journal article" date="2019" name="Int. J. Syst. Evol. Microbiol.">
        <title>The Global Catalogue of Microorganisms (GCM) 10K type strain sequencing project: providing services to taxonomists for standard genome sequencing and annotation.</title>
        <authorList>
            <consortium name="The Broad Institute Genomics Platform"/>
            <consortium name="The Broad Institute Genome Sequencing Center for Infectious Disease"/>
            <person name="Wu L."/>
            <person name="Ma J."/>
        </authorList>
    </citation>
    <scope>NUCLEOTIDE SEQUENCE [LARGE SCALE GENOMIC DNA]</scope>
    <source>
        <strain evidence="3">KCTC 22558</strain>
    </source>
</reference>
<accession>A0ABQ3BZB6</accession>
<evidence type="ECO:0008006" key="4">
    <source>
        <dbReference type="Google" id="ProtNLM"/>
    </source>
</evidence>
<evidence type="ECO:0000256" key="1">
    <source>
        <dbReference type="SAM" id="SignalP"/>
    </source>
</evidence>
<dbReference type="PROSITE" id="PS51257">
    <property type="entry name" value="PROKAR_LIPOPROTEIN"/>
    <property type="match status" value="1"/>
</dbReference>
<feature type="signal peptide" evidence="1">
    <location>
        <begin position="1"/>
        <end position="22"/>
    </location>
</feature>
<feature type="chain" id="PRO_5046536627" description="DUF1615 domain-containing protein" evidence="1">
    <location>
        <begin position="23"/>
        <end position="370"/>
    </location>
</feature>
<name>A0ABQ3BZB6_9GAMM</name>
<dbReference type="Proteomes" id="UP000643403">
    <property type="component" value="Unassembled WGS sequence"/>
</dbReference>
<evidence type="ECO:0000313" key="2">
    <source>
        <dbReference type="EMBL" id="GGZ60159.1"/>
    </source>
</evidence>
<dbReference type="EMBL" id="BMXY01000001">
    <property type="protein sequence ID" value="GGZ60159.1"/>
    <property type="molecule type" value="Genomic_DNA"/>
</dbReference>
<gene>
    <name evidence="2" type="ORF">GCM10008101_12500</name>
</gene>
<evidence type="ECO:0000313" key="3">
    <source>
        <dbReference type="Proteomes" id="UP000643403"/>
    </source>
</evidence>
<dbReference type="RefSeq" id="WP_189447877.1">
    <property type="nucleotide sequence ID" value="NZ_BMXY01000001.1"/>
</dbReference>
<proteinExistence type="predicted"/>
<sequence length="370" mass="41650">MTSPHRFRRIAATALLALVALACGCDRTPRPREKTPEEVRAELHRLLPATMADRNGWAADIQAAFAALRIEPSTANLCSVLAVTEQESTFTSDPKVPGLGRIALEEIDRRMRARHIPPLVARAALQIESPDGRTWEQRIAAATSERELSNVYEAMIDRVPMGQRLLASSNPVRTGGPMQVGIAFAEQLAKEKDYPYPIEGSIRREVFTRRGGMYFGIAHLLGYRATYTRPIHRFADFNAGWYASRNAAFQHAVTVATGIELDEDGDLVRYDSDEPSRTEVAVRVLSQQLGMTDAQIHRALRKARTHDFEETDLYREVFELADHAAGRELPRARIPQIRLSSPKITRKLTTEWFATRVDTRYRRCMARAKG</sequence>
<dbReference type="InterPro" id="IPR011673">
    <property type="entry name" value="DUF1615"/>
</dbReference>
<protein>
    <recommendedName>
        <fullName evidence="4">DUF1615 domain-containing protein</fullName>
    </recommendedName>
</protein>
<organism evidence="2 3">
    <name type="scientific">Cognatilysobacter xinjiangensis</name>
    <dbReference type="NCBI Taxonomy" id="546892"/>
    <lineage>
        <taxon>Bacteria</taxon>
        <taxon>Pseudomonadati</taxon>
        <taxon>Pseudomonadota</taxon>
        <taxon>Gammaproteobacteria</taxon>
        <taxon>Lysobacterales</taxon>
        <taxon>Lysobacteraceae</taxon>
        <taxon>Cognatilysobacter</taxon>
    </lineage>
</organism>
<keyword evidence="1" id="KW-0732">Signal</keyword>
<keyword evidence="3" id="KW-1185">Reference proteome</keyword>